<accession>A0A101I1F2</accession>
<evidence type="ECO:0000313" key="1">
    <source>
        <dbReference type="EMBL" id="KUK86958.1"/>
    </source>
</evidence>
<protein>
    <submittedName>
        <fullName evidence="1">Uncharacterized protein</fullName>
    </submittedName>
</protein>
<proteinExistence type="predicted"/>
<organism evidence="1 2">
    <name type="scientific">Mesotoga infera</name>
    <dbReference type="NCBI Taxonomy" id="1236046"/>
    <lineage>
        <taxon>Bacteria</taxon>
        <taxon>Thermotogati</taxon>
        <taxon>Thermotogota</taxon>
        <taxon>Thermotogae</taxon>
        <taxon>Kosmotogales</taxon>
        <taxon>Kosmotogaceae</taxon>
        <taxon>Mesotoga</taxon>
    </lineage>
</organism>
<dbReference type="EMBL" id="LGGW01000154">
    <property type="protein sequence ID" value="KUK86958.1"/>
    <property type="molecule type" value="Genomic_DNA"/>
</dbReference>
<gene>
    <name evidence="1" type="ORF">XE02_1329</name>
</gene>
<evidence type="ECO:0000313" key="2">
    <source>
        <dbReference type="Proteomes" id="UP000055014"/>
    </source>
</evidence>
<dbReference type="AlphaFoldDB" id="A0A101I1F2"/>
<comment type="caution">
    <text evidence="1">The sequence shown here is derived from an EMBL/GenBank/DDBJ whole genome shotgun (WGS) entry which is preliminary data.</text>
</comment>
<name>A0A101I1F2_9BACT</name>
<reference evidence="2" key="1">
    <citation type="journal article" date="2015" name="MBio">
        <title>Genome-Resolved Metagenomic Analysis Reveals Roles for Candidate Phyla and Other Microbial Community Members in Biogeochemical Transformations in Oil Reservoirs.</title>
        <authorList>
            <person name="Hu P."/>
            <person name="Tom L."/>
            <person name="Singh A."/>
            <person name="Thomas B.C."/>
            <person name="Baker B.J."/>
            <person name="Piceno Y.M."/>
            <person name="Andersen G.L."/>
            <person name="Banfield J.F."/>
        </authorList>
    </citation>
    <scope>NUCLEOTIDE SEQUENCE [LARGE SCALE GENOMIC DNA]</scope>
</reference>
<dbReference type="Proteomes" id="UP000055014">
    <property type="component" value="Unassembled WGS sequence"/>
</dbReference>
<sequence length="47" mass="5101">MSLRVTVTGEVNPREEKPKGNRVLIGRKSVAIDPKPGELSMGRLKVG</sequence>